<dbReference type="GO" id="GO:0008168">
    <property type="term" value="F:methyltransferase activity"/>
    <property type="evidence" value="ECO:0007669"/>
    <property type="project" value="UniProtKB-KW"/>
</dbReference>
<dbReference type="InterPro" id="IPR029063">
    <property type="entry name" value="SAM-dependent_MTases_sf"/>
</dbReference>
<dbReference type="Gene3D" id="3.40.50.150">
    <property type="entry name" value="Vaccinia Virus protein VP39"/>
    <property type="match status" value="1"/>
</dbReference>
<dbReference type="Pfam" id="PF06962">
    <property type="entry name" value="rRNA_methylase"/>
    <property type="match status" value="1"/>
</dbReference>
<dbReference type="RefSeq" id="WP_251223722.1">
    <property type="nucleotide sequence ID" value="NZ_JAMBOL010000011.1"/>
</dbReference>
<dbReference type="PANTHER" id="PTHR35276:SF1">
    <property type="entry name" value="TRNA (MNM(5)S(2)U34)-METHYLTRANSFERASE, CHLOROPLASTIC"/>
    <property type="match status" value="1"/>
</dbReference>
<dbReference type="InterPro" id="IPR010719">
    <property type="entry name" value="MnmM_MeTrfase"/>
</dbReference>
<keyword evidence="1" id="KW-0489">Methyltransferase</keyword>
<evidence type="ECO:0000313" key="1">
    <source>
        <dbReference type="EMBL" id="MCM3714953.1"/>
    </source>
</evidence>
<dbReference type="PANTHER" id="PTHR35276">
    <property type="entry name" value="S-ADENOSYL-L-METHIONINE-DEPENDENT METHYLTRANSFERASES SUPERFAMILY PROTEIN"/>
    <property type="match status" value="1"/>
</dbReference>
<dbReference type="CDD" id="cd02440">
    <property type="entry name" value="AdoMet_MTases"/>
    <property type="match status" value="1"/>
</dbReference>
<dbReference type="GO" id="GO:0032259">
    <property type="term" value="P:methylation"/>
    <property type="evidence" value="ECO:0007669"/>
    <property type="project" value="UniProtKB-KW"/>
</dbReference>
<comment type="caution">
    <text evidence="1">The sequence shown here is derived from an EMBL/GenBank/DDBJ whole genome shotgun (WGS) entry which is preliminary data.</text>
</comment>
<reference evidence="1" key="1">
    <citation type="submission" date="2022-05" db="EMBL/GenBank/DDBJ databases">
        <title>Comparative Genomics of Spacecraft Associated Microbes.</title>
        <authorList>
            <person name="Tran M.T."/>
            <person name="Wright A."/>
            <person name="Seuylemezian A."/>
            <person name="Eisen J."/>
            <person name="Coil D."/>
        </authorList>
    </citation>
    <scope>NUCLEOTIDE SEQUENCE</scope>
    <source>
        <strain evidence="1">214.1.1</strain>
    </source>
</reference>
<keyword evidence="2" id="KW-1185">Reference proteome</keyword>
<sequence length="190" mass="20876">MNVPGILPFARLLLEKVLEEGDTALDCTVGNGHDTVFLAGLVGEEGQVLGFDIQAAAIENTRARLQEARLEDRVTLFQQSHEHAADQLAGANSQRLKAAIFNLGYLPGGDKAIVTKPESTISAVQSLLELMQPGGIIVLVIYHGHREGQHEKKELLSYAESIDQRYAHVLTYQFINQANHPPFVLALEKR</sequence>
<protein>
    <submittedName>
        <fullName evidence="1">Methyltransferase domain-containing protein</fullName>
    </submittedName>
</protein>
<dbReference type="SUPFAM" id="SSF53335">
    <property type="entry name" value="S-adenosyl-L-methionine-dependent methyltransferases"/>
    <property type="match status" value="1"/>
</dbReference>
<dbReference type="Proteomes" id="UP001139179">
    <property type="component" value="Unassembled WGS sequence"/>
</dbReference>
<keyword evidence="1" id="KW-0808">Transferase</keyword>
<dbReference type="AlphaFoldDB" id="A0A9X2IQV6"/>
<proteinExistence type="predicted"/>
<dbReference type="EMBL" id="JAMBOL010000011">
    <property type="protein sequence ID" value="MCM3714953.1"/>
    <property type="molecule type" value="Genomic_DNA"/>
</dbReference>
<gene>
    <name evidence="1" type="ORF">M3202_12765</name>
</gene>
<evidence type="ECO:0000313" key="2">
    <source>
        <dbReference type="Proteomes" id="UP001139179"/>
    </source>
</evidence>
<name>A0A9X2IQV6_9BACI</name>
<accession>A0A9X2IQV6</accession>
<organism evidence="1 2">
    <name type="scientific">Halalkalibacter oceani</name>
    <dbReference type="NCBI Taxonomy" id="1653776"/>
    <lineage>
        <taxon>Bacteria</taxon>
        <taxon>Bacillati</taxon>
        <taxon>Bacillota</taxon>
        <taxon>Bacilli</taxon>
        <taxon>Bacillales</taxon>
        <taxon>Bacillaceae</taxon>
        <taxon>Halalkalibacter</taxon>
    </lineage>
</organism>